<evidence type="ECO:0000256" key="1">
    <source>
        <dbReference type="ARBA" id="ARBA00006139"/>
    </source>
</evidence>
<comment type="similarity">
    <text evidence="1 9 11">Belongs to the peptidase A8 family.</text>
</comment>
<dbReference type="PRINTS" id="PR00781">
    <property type="entry name" value="LIPOSIGPTASE"/>
</dbReference>
<evidence type="ECO:0000313" key="13">
    <source>
        <dbReference type="Proteomes" id="UP000273977"/>
    </source>
</evidence>
<dbReference type="PANTHER" id="PTHR33695:SF1">
    <property type="entry name" value="LIPOPROTEIN SIGNAL PEPTIDASE"/>
    <property type="match status" value="1"/>
</dbReference>
<evidence type="ECO:0000256" key="7">
    <source>
        <dbReference type="ARBA" id="ARBA00022989"/>
    </source>
</evidence>
<feature type="transmembrane region" description="Helical" evidence="9">
    <location>
        <begin position="85"/>
        <end position="102"/>
    </location>
</feature>
<evidence type="ECO:0000256" key="5">
    <source>
        <dbReference type="ARBA" id="ARBA00022750"/>
    </source>
</evidence>
<feature type="transmembrane region" description="Helical" evidence="9">
    <location>
        <begin position="122"/>
        <end position="144"/>
    </location>
</feature>
<feature type="active site" evidence="9">
    <location>
        <position position="128"/>
    </location>
</feature>
<keyword evidence="6 9" id="KW-0378">Hydrolase</keyword>
<dbReference type="NCBIfam" id="TIGR00077">
    <property type="entry name" value="lspA"/>
    <property type="match status" value="1"/>
</dbReference>
<evidence type="ECO:0000256" key="11">
    <source>
        <dbReference type="RuleBase" id="RU004181"/>
    </source>
</evidence>
<comment type="pathway">
    <text evidence="9">Protein modification; lipoprotein biosynthesis (signal peptide cleavage).</text>
</comment>
<comment type="caution">
    <text evidence="12">The sequence shown here is derived from an EMBL/GenBank/DDBJ whole genome shotgun (WGS) entry which is preliminary data.</text>
</comment>
<dbReference type="GO" id="GO:0006508">
    <property type="term" value="P:proteolysis"/>
    <property type="evidence" value="ECO:0007669"/>
    <property type="project" value="UniProtKB-KW"/>
</dbReference>
<organism evidence="12 13">
    <name type="scientific">Aerococcus agrisoli</name>
    <dbReference type="NCBI Taxonomy" id="2487350"/>
    <lineage>
        <taxon>Bacteria</taxon>
        <taxon>Bacillati</taxon>
        <taxon>Bacillota</taxon>
        <taxon>Bacilli</taxon>
        <taxon>Lactobacillales</taxon>
        <taxon>Aerococcaceae</taxon>
        <taxon>Aerococcus</taxon>
    </lineage>
</organism>
<keyword evidence="7 9" id="KW-1133">Transmembrane helix</keyword>
<proteinExistence type="inferred from homology"/>
<keyword evidence="2 9" id="KW-1003">Cell membrane</keyword>
<evidence type="ECO:0000256" key="10">
    <source>
        <dbReference type="RuleBase" id="RU000594"/>
    </source>
</evidence>
<name>A0A3N4GQ32_9LACT</name>
<dbReference type="Proteomes" id="UP000273977">
    <property type="component" value="Unassembled WGS sequence"/>
</dbReference>
<feature type="active site" evidence="9">
    <location>
        <position position="112"/>
    </location>
</feature>
<protein>
    <recommendedName>
        <fullName evidence="9">Lipoprotein signal peptidase</fullName>
        <ecNumber evidence="9">3.4.23.36</ecNumber>
    </recommendedName>
    <alternativeName>
        <fullName evidence="9">Prolipoprotein signal peptidase</fullName>
    </alternativeName>
    <alternativeName>
        <fullName evidence="9">Signal peptidase II</fullName>
        <shortName evidence="9">SPase II</shortName>
    </alternativeName>
</protein>
<accession>A0A3N4GQ32</accession>
<keyword evidence="3 9" id="KW-0645">Protease</keyword>
<evidence type="ECO:0000256" key="3">
    <source>
        <dbReference type="ARBA" id="ARBA00022670"/>
    </source>
</evidence>
<dbReference type="OrthoDB" id="9810259at2"/>
<dbReference type="Pfam" id="PF01252">
    <property type="entry name" value="Peptidase_A8"/>
    <property type="match status" value="1"/>
</dbReference>
<evidence type="ECO:0000256" key="2">
    <source>
        <dbReference type="ARBA" id="ARBA00022475"/>
    </source>
</evidence>
<evidence type="ECO:0000256" key="8">
    <source>
        <dbReference type="ARBA" id="ARBA00023136"/>
    </source>
</evidence>
<dbReference type="RefSeq" id="WP_123779128.1">
    <property type="nucleotide sequence ID" value="NZ_RKMG01000002.1"/>
</dbReference>
<keyword evidence="13" id="KW-1185">Reference proteome</keyword>
<dbReference type="GO" id="GO:0005886">
    <property type="term" value="C:plasma membrane"/>
    <property type="evidence" value="ECO:0007669"/>
    <property type="project" value="UniProtKB-SubCell"/>
</dbReference>
<evidence type="ECO:0000256" key="4">
    <source>
        <dbReference type="ARBA" id="ARBA00022692"/>
    </source>
</evidence>
<dbReference type="EMBL" id="RKMG01000002">
    <property type="protein sequence ID" value="RPA65023.1"/>
    <property type="molecule type" value="Genomic_DNA"/>
</dbReference>
<comment type="catalytic activity">
    <reaction evidence="9 10">
        <text>Release of signal peptides from bacterial membrane prolipoproteins. Hydrolyzes -Xaa-Yaa-Zaa-|-(S,diacylglyceryl)Cys-, in which Xaa is hydrophobic (preferably Leu), and Yaa (Ala or Ser) and Zaa (Gly or Ala) have small, neutral side chains.</text>
        <dbReference type="EC" id="3.4.23.36"/>
    </reaction>
</comment>
<reference evidence="12 13" key="1">
    <citation type="submission" date="2018-11" db="EMBL/GenBank/DDBJ databases">
        <title>Aerococcus sp. SJQ22, whole genome shotgun sequence.</title>
        <authorList>
            <person name="Sun L."/>
            <person name="Gao X."/>
            <person name="Chen W."/>
            <person name="Huang K."/>
        </authorList>
    </citation>
    <scope>NUCLEOTIDE SEQUENCE [LARGE SCALE GENOMIC DNA]</scope>
    <source>
        <strain evidence="12 13">SJQ22</strain>
    </source>
</reference>
<dbReference type="HAMAP" id="MF_00161">
    <property type="entry name" value="LspA"/>
    <property type="match status" value="1"/>
</dbReference>
<keyword evidence="8 9" id="KW-0472">Membrane</keyword>
<dbReference type="InterPro" id="IPR001872">
    <property type="entry name" value="Peptidase_A8"/>
</dbReference>
<keyword evidence="4 9" id="KW-0812">Transmembrane</keyword>
<gene>
    <name evidence="9" type="primary">lspA</name>
    <name evidence="12" type="ORF">EF384_01010</name>
</gene>
<dbReference type="AlphaFoldDB" id="A0A3N4GQ32"/>
<sequence length="154" mass="17496">MFLYYILIAIIVGIDQLVKNWTVANLNLLEAKEVIPGFFSLFYLQNDGAAWGIFSGQMWLFYLITLVVVGVLVYMLHKEGKESRLLSVGLSFMIGGALGNFIDRLHLSYVVDMFKLDFINFPIFNVADVALTIGVILMLIYMLVTPEEKMKTEK</sequence>
<evidence type="ECO:0000313" key="12">
    <source>
        <dbReference type="EMBL" id="RPA65023.1"/>
    </source>
</evidence>
<dbReference type="EC" id="3.4.23.36" evidence="9"/>
<comment type="function">
    <text evidence="9 10">This protein specifically catalyzes the removal of signal peptides from prolipoproteins.</text>
</comment>
<comment type="caution">
    <text evidence="9">Lacks conserved residue(s) required for the propagation of feature annotation.</text>
</comment>
<dbReference type="PROSITE" id="PS00855">
    <property type="entry name" value="SPASE_II"/>
    <property type="match status" value="1"/>
</dbReference>
<keyword evidence="5 9" id="KW-0064">Aspartyl protease</keyword>
<evidence type="ECO:0000256" key="9">
    <source>
        <dbReference type="HAMAP-Rule" id="MF_00161"/>
    </source>
</evidence>
<comment type="subcellular location">
    <subcellularLocation>
        <location evidence="9">Cell membrane</location>
        <topology evidence="9">Multi-pass membrane protein</topology>
    </subcellularLocation>
</comment>
<dbReference type="GO" id="GO:0004190">
    <property type="term" value="F:aspartic-type endopeptidase activity"/>
    <property type="evidence" value="ECO:0007669"/>
    <property type="project" value="UniProtKB-UniRule"/>
</dbReference>
<dbReference type="UniPathway" id="UPA00665"/>
<evidence type="ECO:0000256" key="6">
    <source>
        <dbReference type="ARBA" id="ARBA00022801"/>
    </source>
</evidence>
<feature type="transmembrane region" description="Helical" evidence="9">
    <location>
        <begin position="49"/>
        <end position="73"/>
    </location>
</feature>
<dbReference type="PANTHER" id="PTHR33695">
    <property type="entry name" value="LIPOPROTEIN SIGNAL PEPTIDASE"/>
    <property type="match status" value="1"/>
</dbReference>